<dbReference type="InterPro" id="IPR000873">
    <property type="entry name" value="AMP-dep_synth/lig_dom"/>
</dbReference>
<dbReference type="PANTHER" id="PTHR43347">
    <property type="entry name" value="ACYL-COA SYNTHETASE"/>
    <property type="match status" value="1"/>
</dbReference>
<organism evidence="5 6">
    <name type="scientific">Ascochyta lentis</name>
    <dbReference type="NCBI Taxonomy" id="205686"/>
    <lineage>
        <taxon>Eukaryota</taxon>
        <taxon>Fungi</taxon>
        <taxon>Dikarya</taxon>
        <taxon>Ascomycota</taxon>
        <taxon>Pezizomycotina</taxon>
        <taxon>Dothideomycetes</taxon>
        <taxon>Pleosporomycetidae</taxon>
        <taxon>Pleosporales</taxon>
        <taxon>Pleosporineae</taxon>
        <taxon>Didymellaceae</taxon>
        <taxon>Ascochyta</taxon>
    </lineage>
</organism>
<dbReference type="Gene3D" id="3.30.300.30">
    <property type="match status" value="1"/>
</dbReference>
<comment type="similarity">
    <text evidence="1">Belongs to the ATP-dependent AMP-binding enzyme family.</text>
</comment>
<dbReference type="Pfam" id="PF00501">
    <property type="entry name" value="AMP-binding"/>
    <property type="match status" value="1"/>
</dbReference>
<feature type="domain" description="AMP-binding enzyme C-terminal" evidence="3">
    <location>
        <begin position="576"/>
        <end position="659"/>
    </location>
</feature>
<evidence type="ECO:0000313" key="5">
    <source>
        <dbReference type="EMBL" id="KAF9697129.1"/>
    </source>
</evidence>
<evidence type="ECO:0000259" key="4">
    <source>
        <dbReference type="Pfam" id="PF16177"/>
    </source>
</evidence>
<dbReference type="PANTHER" id="PTHR43347:SF3">
    <property type="entry name" value="ACYL-COA SYNTHETASE SHORT-CHAIN FAMILY MEMBER 3, MITOCHONDRIAL"/>
    <property type="match status" value="1"/>
</dbReference>
<dbReference type="OrthoDB" id="1706066at2759"/>
<dbReference type="InterPro" id="IPR042099">
    <property type="entry name" value="ANL_N_sf"/>
</dbReference>
<evidence type="ECO:0000259" key="3">
    <source>
        <dbReference type="Pfam" id="PF13193"/>
    </source>
</evidence>
<dbReference type="Gene3D" id="3.40.50.12780">
    <property type="entry name" value="N-terminal domain of ligase-like"/>
    <property type="match status" value="1"/>
</dbReference>
<gene>
    <name evidence="5" type="ORF">EKO04_005135</name>
</gene>
<dbReference type="InterPro" id="IPR025110">
    <property type="entry name" value="AMP-bd_C"/>
</dbReference>
<feature type="domain" description="AMP-dependent synthetase/ligase" evidence="2">
    <location>
        <begin position="81"/>
        <end position="509"/>
    </location>
</feature>
<evidence type="ECO:0008006" key="7">
    <source>
        <dbReference type="Google" id="ProtNLM"/>
    </source>
</evidence>
<dbReference type="EMBL" id="RZGK01000008">
    <property type="protein sequence ID" value="KAF9697129.1"/>
    <property type="molecule type" value="Genomic_DNA"/>
</dbReference>
<reference evidence="5" key="1">
    <citation type="submission" date="2018-12" db="EMBL/GenBank/DDBJ databases">
        <authorList>
            <person name="Syme R.A."/>
            <person name="Farfan-Caceres L."/>
            <person name="Lichtenzveig J."/>
        </authorList>
    </citation>
    <scope>NUCLEOTIDE SEQUENCE</scope>
    <source>
        <strain evidence="5">Al4</strain>
    </source>
</reference>
<accession>A0A8H7J3B4</accession>
<reference evidence="5" key="2">
    <citation type="submission" date="2020-09" db="EMBL/GenBank/DDBJ databases">
        <title>Reference genome assembly for Australian Ascochyta lentis isolate Al4.</title>
        <authorList>
            <person name="Lee R.C."/>
            <person name="Farfan-Caceres L.M."/>
            <person name="Debler J.W."/>
            <person name="Williams A.H."/>
            <person name="Henares B.M."/>
        </authorList>
    </citation>
    <scope>NUCLEOTIDE SEQUENCE</scope>
    <source>
        <strain evidence="5">Al4</strain>
    </source>
</reference>
<dbReference type="SUPFAM" id="SSF56801">
    <property type="entry name" value="Acetyl-CoA synthetase-like"/>
    <property type="match status" value="1"/>
</dbReference>
<comment type="caution">
    <text evidence="5">The sequence shown here is derived from an EMBL/GenBank/DDBJ whole genome shotgun (WGS) entry which is preliminary data.</text>
</comment>
<feature type="domain" description="Acetyl-coenzyme A synthetase N-terminal" evidence="4">
    <location>
        <begin position="13"/>
        <end position="74"/>
    </location>
</feature>
<dbReference type="Proteomes" id="UP000651452">
    <property type="component" value="Unassembled WGS sequence"/>
</dbReference>
<dbReference type="GO" id="GO:0050218">
    <property type="term" value="F:propionate-CoA ligase activity"/>
    <property type="evidence" value="ECO:0007669"/>
    <property type="project" value="TreeGrafter"/>
</dbReference>
<protein>
    <recommendedName>
        <fullName evidence="7">Acetate-CoA ligase</fullName>
    </recommendedName>
</protein>
<evidence type="ECO:0000259" key="2">
    <source>
        <dbReference type="Pfam" id="PF00501"/>
    </source>
</evidence>
<name>A0A8H7J3B4_9PLEO</name>
<evidence type="ECO:0000256" key="1">
    <source>
        <dbReference type="ARBA" id="ARBA00006432"/>
    </source>
</evidence>
<dbReference type="Pfam" id="PF13193">
    <property type="entry name" value="AMP-binding_C"/>
    <property type="match status" value="1"/>
</dbReference>
<proteinExistence type="inferred from homology"/>
<dbReference type="InterPro" id="IPR045851">
    <property type="entry name" value="AMP-bd_C_sf"/>
</dbReference>
<dbReference type="Pfam" id="PF16177">
    <property type="entry name" value="ACAS_N"/>
    <property type="match status" value="1"/>
</dbReference>
<dbReference type="AlphaFoldDB" id="A0A8H7J3B4"/>
<dbReference type="InterPro" id="IPR032387">
    <property type="entry name" value="ACAS_N"/>
</dbReference>
<keyword evidence="6" id="KW-1185">Reference proteome</keyword>
<dbReference type="PROSITE" id="PS00455">
    <property type="entry name" value="AMP_BINDING"/>
    <property type="match status" value="1"/>
</dbReference>
<evidence type="ECO:0000313" key="6">
    <source>
        <dbReference type="Proteomes" id="UP000651452"/>
    </source>
</evidence>
<sequence length="722" mass="78898">MDSPPSLQSQSLDAVHCRSLEDPTGFWGQQAEFLVWDQKPKAVLHTATKTLPSGASHPTWDWFPGGKISTCYNCVDRHIDAGRGDRIAIYYDSPVTGSKETFTYRRLLDEVETLAGALREKGVGKGDVVMLYMPMIPAALIGMLAVNRLGAIHSVVFGGFAPHALAQRIDACAPKVLLTASCGIIGDRAPIAYQPLVEEALGLSSHNLLHLVVWQREQLRWKKQSFWSRLIWWARWLFGSRTVQAKQASWQELVSRAKARNIKAGCVPVRSEDPIYIMHTSGTTGNPKGVLRAAGGHAVGLHFSLRYIFNIGPGDVMFTASDVGWVVGHSYILYAPLLAGASTVLYEGKPVGTPDASAFWRVVEEYKVNTMFTAPTALRAIRRQDPQGNLLSQVGRRGGLRSLRALFLAGERSEPTLISTYEKFLAEYGAQPCHVIDNWWSTETGSPITSHALMQHVGLNNRCDSVCDVAPLAIKPGSAGKPMPGSYVRVVDDQGNELERGSMGNLVLGIPLAPTAFNTLWRDEEGFYKSYLKRFEGRFFDTGDAGCIDENGYVHVMSRHDDVLNVSAYRLSSGAIEQAVLSHPLVSEACVVGIPDALKGQLPFAFITLSTSNTSPAAIPEAKLVSDIQALVRGQVGAIATLGGIIQGKNMIPKTRSGKTLRRCLRELVENAVRGEFAEEVAVPSTVEDAAVVEVAREKVMEYFKVNGSRHRALSEEDELES</sequence>
<dbReference type="InterPro" id="IPR020845">
    <property type="entry name" value="AMP-binding_CS"/>
</dbReference>